<dbReference type="Gene3D" id="3.30.160.250">
    <property type="match status" value="1"/>
</dbReference>
<gene>
    <name evidence="1" type="ORF">SAMN04488053_10867</name>
</gene>
<dbReference type="RefSeq" id="WP_090843292.1">
    <property type="nucleotide sequence ID" value="NZ_FNIL01000008.1"/>
</dbReference>
<dbReference type="Proteomes" id="UP000198778">
    <property type="component" value="Unassembled WGS sequence"/>
</dbReference>
<dbReference type="EMBL" id="FNIL01000008">
    <property type="protein sequence ID" value="SDO17391.1"/>
    <property type="molecule type" value="Genomic_DNA"/>
</dbReference>
<dbReference type="InterPro" id="IPR008651">
    <property type="entry name" value="Uncharacterised_HicB"/>
</dbReference>
<evidence type="ECO:0000313" key="2">
    <source>
        <dbReference type="Proteomes" id="UP000198778"/>
    </source>
</evidence>
<dbReference type="InterPro" id="IPR049389">
    <property type="entry name" value="TTHA0281-like"/>
</dbReference>
<dbReference type="GO" id="GO:0006355">
    <property type="term" value="P:regulation of DNA-templated transcription"/>
    <property type="evidence" value="ECO:0007669"/>
    <property type="project" value="InterPro"/>
</dbReference>
<dbReference type="Pfam" id="PF21748">
    <property type="entry name" value="UPF0150"/>
    <property type="match status" value="1"/>
</dbReference>
<evidence type="ECO:0000313" key="1">
    <source>
        <dbReference type="EMBL" id="SDO17391.1"/>
    </source>
</evidence>
<dbReference type="SUPFAM" id="SSF47598">
    <property type="entry name" value="Ribbon-helix-helix"/>
    <property type="match status" value="1"/>
</dbReference>
<dbReference type="InterPro" id="IPR010985">
    <property type="entry name" value="Ribbon_hlx_hlx"/>
</dbReference>
<dbReference type="InterPro" id="IPR035069">
    <property type="entry name" value="TTHA1013/TTHA0281-like"/>
</dbReference>
<name>A0A1H0HEW3_9BACI</name>
<sequence>MSTLEKKQLKEYLERPYNIILKAIHDEAGQYYAARVLEFDGCIATGETKEEAYAAVSEVLEGFIEDMLEDGDPIPEPIGDDQFSGNLRIRMPKSLHRNLSQAAKLEGVSLNQYLIHKLSK</sequence>
<accession>A0A1H0HEW3</accession>
<proteinExistence type="predicted"/>
<dbReference type="OrthoDB" id="5419659at2"/>
<dbReference type="SUPFAM" id="SSF143100">
    <property type="entry name" value="TTHA1013/TTHA0281-like"/>
    <property type="match status" value="1"/>
</dbReference>
<dbReference type="AlphaFoldDB" id="A0A1H0HEW3"/>
<reference evidence="2" key="1">
    <citation type="submission" date="2016-10" db="EMBL/GenBank/DDBJ databases">
        <authorList>
            <person name="Varghese N."/>
            <person name="Submissions S."/>
        </authorList>
    </citation>
    <scope>NUCLEOTIDE SEQUENCE [LARGE SCALE GENOMIC DNA]</scope>
    <source>
        <strain evidence="2">CGMCC 1.10369</strain>
    </source>
</reference>
<keyword evidence="2" id="KW-1185">Reference proteome</keyword>
<protein>
    <submittedName>
        <fullName evidence="1">Predicted nuclease of the RNAse H fold, HicB family</fullName>
    </submittedName>
</protein>
<dbReference type="Pfam" id="PF05534">
    <property type="entry name" value="HicB"/>
    <property type="match status" value="1"/>
</dbReference>
<organism evidence="1 2">
    <name type="scientific">Alkalicoccus daliensis</name>
    <dbReference type="NCBI Taxonomy" id="745820"/>
    <lineage>
        <taxon>Bacteria</taxon>
        <taxon>Bacillati</taxon>
        <taxon>Bacillota</taxon>
        <taxon>Bacilli</taxon>
        <taxon>Bacillales</taxon>
        <taxon>Bacillaceae</taxon>
        <taxon>Alkalicoccus</taxon>
    </lineage>
</organism>